<dbReference type="GO" id="GO:0020037">
    <property type="term" value="F:heme binding"/>
    <property type="evidence" value="ECO:0007669"/>
    <property type="project" value="InterPro"/>
</dbReference>
<comment type="caution">
    <text evidence="12">The sequence shown here is derived from an EMBL/GenBank/DDBJ whole genome shotgun (WGS) entry which is preliminary data.</text>
</comment>
<dbReference type="PANTHER" id="PTHR24291">
    <property type="entry name" value="CYTOCHROME P450 FAMILY 4"/>
    <property type="match status" value="1"/>
</dbReference>
<evidence type="ECO:0000256" key="2">
    <source>
        <dbReference type="ARBA" id="ARBA00004586"/>
    </source>
</evidence>
<keyword evidence="10" id="KW-0560">Oxidoreductase</keyword>
<evidence type="ECO:0000256" key="4">
    <source>
        <dbReference type="ARBA" id="ARBA00022617"/>
    </source>
</evidence>
<dbReference type="PROSITE" id="PS00086">
    <property type="entry name" value="CYTOCHROME_P450"/>
    <property type="match status" value="1"/>
</dbReference>
<comment type="similarity">
    <text evidence="3 10">Belongs to the cytochrome P450 family.</text>
</comment>
<evidence type="ECO:0000256" key="1">
    <source>
        <dbReference type="ARBA" id="ARBA00001971"/>
    </source>
</evidence>
<dbReference type="Pfam" id="PF00067">
    <property type="entry name" value="p450"/>
    <property type="match status" value="1"/>
</dbReference>
<dbReference type="PRINTS" id="PR00385">
    <property type="entry name" value="P450"/>
</dbReference>
<dbReference type="SUPFAM" id="SSF48264">
    <property type="entry name" value="Cytochrome P450"/>
    <property type="match status" value="1"/>
</dbReference>
<evidence type="ECO:0000256" key="6">
    <source>
        <dbReference type="ARBA" id="ARBA00023004"/>
    </source>
</evidence>
<keyword evidence="9 10" id="KW-0479">Metal-binding</keyword>
<keyword evidence="13" id="KW-1185">Reference proteome</keyword>
<gene>
    <name evidence="12" type="ORF">LARSCL_LOCUS15694</name>
</gene>
<sequence length="520" mass="60669">MEACYDEEVKTFKDLYSVKTIKMLFTCASFALIGIFLIFLRYSFWRKIFCQHFPGKRPNFFNVLGDIADLRQSKDMHQGLMDMMRTRAEQFKKEQLFCLWLLYKPLIVLTKADAVKDLLIGFKMNDKSWLYDRLESLMGTGLITSKGTKWKSRRRLLLPCFHSNILRNFLTAFNERAQKLITSLQGETKKDFTIIENPIKTCALEILFETIFGVEMNASEKEFSDYIGSFNKFADLFIKSRFIPWQWSSILFWNSKSGKEYKYHCQVMQQLTKKIIREKRECYLTGETDTHDGKKKALMDLLMQKHFETEELGEEDIREEVDTFAIAGHETTATSIVWALFLIGLYPNVQAKLNEEINQIFGTDAQRHVTERDLQDLQYLDCVLKESNRLYTTVPIIVRQAKEDTALCGYVIPKGTSVAVLTYFLHRDENVFPDPDAFKPERFQPENITNIPPCAYIPFSVGPRKCIGYKFAEMEMKVIMCSILRNFTIESLDERSKIRPQMKGTLQPSTPIRIRIRPIS</sequence>
<evidence type="ECO:0000256" key="7">
    <source>
        <dbReference type="ARBA" id="ARBA00023033"/>
    </source>
</evidence>
<dbReference type="EMBL" id="CAXIEN010000242">
    <property type="protein sequence ID" value="CAL1289026.1"/>
    <property type="molecule type" value="Genomic_DNA"/>
</dbReference>
<evidence type="ECO:0000256" key="9">
    <source>
        <dbReference type="PIRSR" id="PIRSR602401-1"/>
    </source>
</evidence>
<dbReference type="InterPro" id="IPR036396">
    <property type="entry name" value="Cyt_P450_sf"/>
</dbReference>
<evidence type="ECO:0000313" key="13">
    <source>
        <dbReference type="Proteomes" id="UP001497382"/>
    </source>
</evidence>
<keyword evidence="8 11" id="KW-0472">Membrane</keyword>
<evidence type="ECO:0008006" key="14">
    <source>
        <dbReference type="Google" id="ProtNLM"/>
    </source>
</evidence>
<protein>
    <recommendedName>
        <fullName evidence="14">Cytochrome P450</fullName>
    </recommendedName>
</protein>
<dbReference type="PRINTS" id="PR00463">
    <property type="entry name" value="EP450I"/>
</dbReference>
<keyword evidence="5" id="KW-0256">Endoplasmic reticulum</keyword>
<dbReference type="InterPro" id="IPR050196">
    <property type="entry name" value="Cytochrome_P450_Monoox"/>
</dbReference>
<evidence type="ECO:0000256" key="3">
    <source>
        <dbReference type="ARBA" id="ARBA00010617"/>
    </source>
</evidence>
<evidence type="ECO:0000256" key="11">
    <source>
        <dbReference type="SAM" id="Phobius"/>
    </source>
</evidence>
<accession>A0AAV2AZJ1</accession>
<dbReference type="InterPro" id="IPR017972">
    <property type="entry name" value="Cyt_P450_CS"/>
</dbReference>
<dbReference type="InterPro" id="IPR001128">
    <property type="entry name" value="Cyt_P450"/>
</dbReference>
<keyword evidence="7 10" id="KW-0503">Monooxygenase</keyword>
<feature type="binding site" description="axial binding residue" evidence="9">
    <location>
        <position position="466"/>
    </location>
    <ligand>
        <name>heme</name>
        <dbReference type="ChEBI" id="CHEBI:30413"/>
    </ligand>
    <ligandPart>
        <name>Fe</name>
        <dbReference type="ChEBI" id="CHEBI:18248"/>
    </ligandPart>
</feature>
<dbReference type="GO" id="GO:0016705">
    <property type="term" value="F:oxidoreductase activity, acting on paired donors, with incorporation or reduction of molecular oxygen"/>
    <property type="evidence" value="ECO:0007669"/>
    <property type="project" value="InterPro"/>
</dbReference>
<dbReference type="PANTHER" id="PTHR24291:SF189">
    <property type="entry name" value="CYTOCHROME P450 4C3-RELATED"/>
    <property type="match status" value="1"/>
</dbReference>
<evidence type="ECO:0000256" key="5">
    <source>
        <dbReference type="ARBA" id="ARBA00022824"/>
    </source>
</evidence>
<dbReference type="Proteomes" id="UP001497382">
    <property type="component" value="Unassembled WGS sequence"/>
</dbReference>
<organism evidence="12 13">
    <name type="scientific">Larinioides sclopetarius</name>
    <dbReference type="NCBI Taxonomy" id="280406"/>
    <lineage>
        <taxon>Eukaryota</taxon>
        <taxon>Metazoa</taxon>
        <taxon>Ecdysozoa</taxon>
        <taxon>Arthropoda</taxon>
        <taxon>Chelicerata</taxon>
        <taxon>Arachnida</taxon>
        <taxon>Araneae</taxon>
        <taxon>Araneomorphae</taxon>
        <taxon>Entelegynae</taxon>
        <taxon>Araneoidea</taxon>
        <taxon>Araneidae</taxon>
        <taxon>Larinioides</taxon>
    </lineage>
</organism>
<keyword evidence="11" id="KW-1133">Transmembrane helix</keyword>
<dbReference type="CDD" id="cd20628">
    <property type="entry name" value="CYP4"/>
    <property type="match status" value="1"/>
</dbReference>
<evidence type="ECO:0000256" key="10">
    <source>
        <dbReference type="RuleBase" id="RU000461"/>
    </source>
</evidence>
<comment type="subcellular location">
    <subcellularLocation>
        <location evidence="2">Endoplasmic reticulum membrane</location>
    </subcellularLocation>
</comment>
<keyword evidence="11" id="KW-0812">Transmembrane</keyword>
<dbReference type="AlphaFoldDB" id="A0AAV2AZJ1"/>
<keyword evidence="4 9" id="KW-0349">Heme</keyword>
<dbReference type="Gene3D" id="1.10.630.10">
    <property type="entry name" value="Cytochrome P450"/>
    <property type="match status" value="1"/>
</dbReference>
<reference evidence="12 13" key="1">
    <citation type="submission" date="2024-04" db="EMBL/GenBank/DDBJ databases">
        <authorList>
            <person name="Rising A."/>
            <person name="Reimegard J."/>
            <person name="Sonavane S."/>
            <person name="Akerstrom W."/>
            <person name="Nylinder S."/>
            <person name="Hedman E."/>
            <person name="Kallberg Y."/>
        </authorList>
    </citation>
    <scope>NUCLEOTIDE SEQUENCE [LARGE SCALE GENOMIC DNA]</scope>
</reference>
<dbReference type="InterPro" id="IPR002401">
    <property type="entry name" value="Cyt_P450_E_grp-I"/>
</dbReference>
<dbReference type="GO" id="GO:0005789">
    <property type="term" value="C:endoplasmic reticulum membrane"/>
    <property type="evidence" value="ECO:0007669"/>
    <property type="project" value="UniProtKB-SubCell"/>
</dbReference>
<name>A0AAV2AZJ1_9ARAC</name>
<feature type="transmembrane region" description="Helical" evidence="11">
    <location>
        <begin position="20"/>
        <end position="40"/>
    </location>
</feature>
<keyword evidence="6 9" id="KW-0408">Iron</keyword>
<dbReference type="GO" id="GO:0005506">
    <property type="term" value="F:iron ion binding"/>
    <property type="evidence" value="ECO:0007669"/>
    <property type="project" value="InterPro"/>
</dbReference>
<dbReference type="GO" id="GO:0004497">
    <property type="term" value="F:monooxygenase activity"/>
    <property type="evidence" value="ECO:0007669"/>
    <property type="project" value="UniProtKB-KW"/>
</dbReference>
<evidence type="ECO:0000313" key="12">
    <source>
        <dbReference type="EMBL" id="CAL1289026.1"/>
    </source>
</evidence>
<comment type="cofactor">
    <cofactor evidence="1 9">
        <name>heme</name>
        <dbReference type="ChEBI" id="CHEBI:30413"/>
    </cofactor>
</comment>
<proteinExistence type="inferred from homology"/>
<evidence type="ECO:0000256" key="8">
    <source>
        <dbReference type="ARBA" id="ARBA00023136"/>
    </source>
</evidence>